<evidence type="ECO:0000256" key="1">
    <source>
        <dbReference type="ARBA" id="ARBA00003238"/>
    </source>
</evidence>
<dbReference type="Gene3D" id="3.40.50.10170">
    <property type="match status" value="1"/>
</dbReference>
<reference evidence="3" key="1">
    <citation type="submission" date="2020-10" db="EMBL/GenBank/DDBJ databases">
        <authorList>
            <person name="Gilroy R."/>
        </authorList>
    </citation>
    <scope>NUCLEOTIDE SEQUENCE</scope>
    <source>
        <strain evidence="3">13766</strain>
    </source>
</reference>
<gene>
    <name evidence="3" type="ORF">IAA84_05505</name>
</gene>
<comment type="function">
    <text evidence="1">May bind long-chain fatty acids, such as palmitate, and may play a role in lipid transport or fatty acid metabolism.</text>
</comment>
<dbReference type="GO" id="GO:0008289">
    <property type="term" value="F:lipid binding"/>
    <property type="evidence" value="ECO:0007669"/>
    <property type="project" value="UniProtKB-KW"/>
</dbReference>
<reference evidence="3" key="2">
    <citation type="journal article" date="2021" name="PeerJ">
        <title>Extensive microbial diversity within the chicken gut microbiome revealed by metagenomics and culture.</title>
        <authorList>
            <person name="Gilroy R."/>
            <person name="Ravi A."/>
            <person name="Getino M."/>
            <person name="Pursley I."/>
            <person name="Horton D.L."/>
            <person name="Alikhan N.F."/>
            <person name="Baker D."/>
            <person name="Gharbi K."/>
            <person name="Hall N."/>
            <person name="Watson M."/>
            <person name="Adriaenssens E.M."/>
            <person name="Foster-Nyarko E."/>
            <person name="Jarju S."/>
            <person name="Secka A."/>
            <person name="Antonio M."/>
            <person name="Oren A."/>
            <person name="Chaudhuri R.R."/>
            <person name="La Ragione R."/>
            <person name="Hildebrand F."/>
            <person name="Pallen M.J."/>
        </authorList>
    </citation>
    <scope>NUCLEOTIDE SEQUENCE</scope>
    <source>
        <strain evidence="3">13766</strain>
    </source>
</reference>
<dbReference type="InterPro" id="IPR050270">
    <property type="entry name" value="DegV_domain_contain"/>
</dbReference>
<organism evidence="3 4">
    <name type="scientific">Candidatus Alectryocaccomicrobium excrementavium</name>
    <dbReference type="NCBI Taxonomy" id="2840668"/>
    <lineage>
        <taxon>Bacteria</taxon>
        <taxon>Bacillati</taxon>
        <taxon>Bacillota</taxon>
        <taxon>Clostridia</taxon>
        <taxon>Candidatus Alectryocaccomicrobium</taxon>
    </lineage>
</organism>
<dbReference type="EMBL" id="DVJN01000108">
    <property type="protein sequence ID" value="HIS92458.1"/>
    <property type="molecule type" value="Genomic_DNA"/>
</dbReference>
<dbReference type="Pfam" id="PF02645">
    <property type="entry name" value="DegV"/>
    <property type="match status" value="1"/>
</dbReference>
<dbReference type="AlphaFoldDB" id="A0A9D1K728"/>
<keyword evidence="2" id="KW-0446">Lipid-binding</keyword>
<evidence type="ECO:0000313" key="3">
    <source>
        <dbReference type="EMBL" id="HIS92458.1"/>
    </source>
</evidence>
<dbReference type="SUPFAM" id="SSF82549">
    <property type="entry name" value="DAK1/DegV-like"/>
    <property type="match status" value="1"/>
</dbReference>
<protein>
    <submittedName>
        <fullName evidence="3">DegV family protein</fullName>
    </submittedName>
</protein>
<comment type="caution">
    <text evidence="3">The sequence shown here is derived from an EMBL/GenBank/DDBJ whole genome shotgun (WGS) entry which is preliminary data.</text>
</comment>
<dbReference type="PROSITE" id="PS51482">
    <property type="entry name" value="DEGV"/>
    <property type="match status" value="1"/>
</dbReference>
<name>A0A9D1K728_9FIRM</name>
<dbReference type="InterPro" id="IPR003797">
    <property type="entry name" value="DegV"/>
</dbReference>
<dbReference type="NCBIfam" id="TIGR00762">
    <property type="entry name" value="DegV"/>
    <property type="match status" value="1"/>
</dbReference>
<accession>A0A9D1K728</accession>
<sequence>MPEYVIFTDATVDLTDAFVQREKIEILPMEYAMDGVTHTYCRDWTDAQYTEFYNQLRAGKVATTSQITPFVYASAFEPVLQTGRDVLYICFSSGLSGTIESARLVAADLMEKYPGRKVICVDSLGATFGEGLAVITAAQKRAEGADIDACAQWVEDNLQHNCHWFTVDDLMFLKRGGRISATTAIVGSALQIKPVMHMDSEGHLIPVEKVRGRKLSLKGIANRMKETAIRPEEQEVYIGHGDSREDAEALASRIREIMPVKDIYIAPLSPIIGSHSGPGTIALFFLGTQR</sequence>
<proteinExistence type="predicted"/>
<dbReference type="PANTHER" id="PTHR33434:SF3">
    <property type="entry name" value="DEGV DOMAIN-CONTAINING PROTEIN YITS"/>
    <property type="match status" value="1"/>
</dbReference>
<dbReference type="PANTHER" id="PTHR33434">
    <property type="entry name" value="DEGV DOMAIN-CONTAINING PROTEIN DR_1986-RELATED"/>
    <property type="match status" value="1"/>
</dbReference>
<evidence type="ECO:0000256" key="2">
    <source>
        <dbReference type="ARBA" id="ARBA00023121"/>
    </source>
</evidence>
<evidence type="ECO:0000313" key="4">
    <source>
        <dbReference type="Proteomes" id="UP000824140"/>
    </source>
</evidence>
<dbReference type="Gene3D" id="3.30.1180.10">
    <property type="match status" value="1"/>
</dbReference>
<dbReference type="InterPro" id="IPR043168">
    <property type="entry name" value="DegV_C"/>
</dbReference>
<dbReference type="Proteomes" id="UP000824140">
    <property type="component" value="Unassembled WGS sequence"/>
</dbReference>